<dbReference type="Gene3D" id="3.40.50.1820">
    <property type="entry name" value="alpha/beta hydrolase"/>
    <property type="match status" value="1"/>
</dbReference>
<dbReference type="Gene3D" id="3.60.110.10">
    <property type="entry name" value="Carbon-nitrogen hydrolase"/>
    <property type="match status" value="1"/>
</dbReference>
<evidence type="ECO:0000313" key="3">
    <source>
        <dbReference type="Proteomes" id="UP000034883"/>
    </source>
</evidence>
<dbReference type="PANTHER" id="PTHR43433:SF8">
    <property type="entry name" value="BIFUNCTIONAL LIPASE_ADENYLATE CYCLASE LIPJ"/>
    <property type="match status" value="1"/>
</dbReference>
<dbReference type="Proteomes" id="UP000034883">
    <property type="component" value="Chromosome"/>
</dbReference>
<protein>
    <submittedName>
        <fullName evidence="2">Transcriptional regulator, CadC protein</fullName>
    </submittedName>
</protein>
<dbReference type="PRINTS" id="PR00111">
    <property type="entry name" value="ABHYDROLASE"/>
</dbReference>
<dbReference type="SUPFAM" id="SSF56317">
    <property type="entry name" value="Carbon-nitrogen hydrolase"/>
    <property type="match status" value="1"/>
</dbReference>
<dbReference type="SUPFAM" id="SSF53474">
    <property type="entry name" value="alpha/beta-Hydrolases"/>
    <property type="match status" value="1"/>
</dbReference>
<dbReference type="InterPro" id="IPR000073">
    <property type="entry name" value="AB_hydrolase_1"/>
</dbReference>
<evidence type="ECO:0000259" key="1">
    <source>
        <dbReference type="PROSITE" id="PS50263"/>
    </source>
</evidence>
<reference evidence="2 3" key="1">
    <citation type="submission" date="2015-03" db="EMBL/GenBank/DDBJ databases">
        <title>Genome assembly of Sandaracinus amylolyticus DSM 53668.</title>
        <authorList>
            <person name="Sharma G."/>
            <person name="Subramanian S."/>
        </authorList>
    </citation>
    <scope>NUCLEOTIDE SEQUENCE [LARGE SCALE GENOMIC DNA]</scope>
    <source>
        <strain evidence="2 3">DSM 53668</strain>
    </source>
</reference>
<dbReference type="AlphaFoldDB" id="A0A0F6W1V8"/>
<gene>
    <name evidence="2" type="ORF">DB32_002289</name>
</gene>
<keyword evidence="3" id="KW-1185">Reference proteome</keyword>
<dbReference type="EMBL" id="CP011125">
    <property type="protein sequence ID" value="AKF05140.1"/>
    <property type="molecule type" value="Genomic_DNA"/>
</dbReference>
<dbReference type="KEGG" id="samy:DB32_002289"/>
<dbReference type="OrthoDB" id="27092at2"/>
<name>A0A0F6W1V8_9BACT</name>
<accession>A0A0F6W1V8</accession>
<dbReference type="InterPro" id="IPR036526">
    <property type="entry name" value="C-N_Hydrolase_sf"/>
</dbReference>
<evidence type="ECO:0000313" key="2">
    <source>
        <dbReference type="EMBL" id="AKF05140.1"/>
    </source>
</evidence>
<dbReference type="RefSeq" id="WP_053232411.1">
    <property type="nucleotide sequence ID" value="NZ_CP011125.1"/>
</dbReference>
<proteinExistence type="predicted"/>
<dbReference type="STRING" id="927083.DB32_002289"/>
<dbReference type="InterPro" id="IPR003010">
    <property type="entry name" value="C-N_Hydrolase"/>
</dbReference>
<dbReference type="PANTHER" id="PTHR43433">
    <property type="entry name" value="HYDROLASE, ALPHA/BETA FOLD FAMILY PROTEIN"/>
    <property type="match status" value="1"/>
</dbReference>
<feature type="domain" description="CN hydrolase" evidence="1">
    <location>
        <begin position="310"/>
        <end position="547"/>
    </location>
</feature>
<organism evidence="2 3">
    <name type="scientific">Sandaracinus amylolyticus</name>
    <dbReference type="NCBI Taxonomy" id="927083"/>
    <lineage>
        <taxon>Bacteria</taxon>
        <taxon>Pseudomonadati</taxon>
        <taxon>Myxococcota</taxon>
        <taxon>Polyangia</taxon>
        <taxon>Polyangiales</taxon>
        <taxon>Sandaracinaceae</taxon>
        <taxon>Sandaracinus</taxon>
    </lineage>
</organism>
<dbReference type="PROSITE" id="PS50263">
    <property type="entry name" value="CN_HYDROLASE"/>
    <property type="match status" value="1"/>
</dbReference>
<dbReference type="CDD" id="cd07197">
    <property type="entry name" value="nitrilase"/>
    <property type="match status" value="1"/>
</dbReference>
<dbReference type="Pfam" id="PF00561">
    <property type="entry name" value="Abhydrolase_1"/>
    <property type="match status" value="1"/>
</dbReference>
<dbReference type="InterPro" id="IPR050471">
    <property type="entry name" value="AB_hydrolase"/>
</dbReference>
<dbReference type="Pfam" id="PF00795">
    <property type="entry name" value="CN_hydrolase"/>
    <property type="match status" value="1"/>
</dbReference>
<sequence>MGEPSIAFCRGHGGARIAYATWGEGPVLVVVPGWLSHLELQWHYLGMHDLYARLARSFQLVFYDRRGVGLSQRARDDFELEGELEDLDAVIARVTDGPVAMFGSSHGGAIALAYAATRPERVSRLALYGTFARGADVARVDVQRSLDALVRASWGLGSRTLASIFVPNAPDPAFFDNLVRFQRESADRETAARLLAMCFELDVRDRLRDVRAPTLVVARRHDHAIASRLSIELASEIDGARLVMLEGDVHFPWLGDWPTIAQLLEDFLERRPAARPSEPPPATRDAPSETWREFRVLHYRVSRGPEESAFRVALAQIGEPADMPQPGASGLYRLAPERVDAVRAKLASYVARAAERGARIVVFPEMSVDLGHDAIAAEVHELARAHGVTIVSGGHHDEATRTNVCVVIGPEGELWRQRKHVPAIMRMGGAVVEEPIDIPLQPLFVVASTRIGRVAIAVCRDFLDLDLRVALKNTEPPLDLLINPAFTAVTSDFETAHAEARRALYACTLFCNFAAFGGSLATSPDKSAARVVIPRGEERLEVLDVPLFEMRAERRAWDERAHARFVQSTRRA</sequence>
<dbReference type="InterPro" id="IPR029058">
    <property type="entry name" value="AB_hydrolase_fold"/>
</dbReference>